<dbReference type="KEGG" id="cdet:87936698"/>
<dbReference type="RefSeq" id="XP_062772405.1">
    <property type="nucleotide sequence ID" value="XM_062916354.1"/>
</dbReference>
<protein>
    <submittedName>
        <fullName evidence="1">Uncharacterized protein</fullName>
    </submittedName>
</protein>
<reference evidence="2" key="1">
    <citation type="journal article" date="2023" name="bioRxiv">
        <title>Complete genome of the Medicago anthracnose fungus, Colletotrichum destructivum, reveals a mini-chromosome-like region within a core chromosome.</title>
        <authorList>
            <person name="Lapalu N."/>
            <person name="Simon A."/>
            <person name="Lu A."/>
            <person name="Plaumann P.-L."/>
            <person name="Amselem J."/>
            <person name="Pigne S."/>
            <person name="Auger A."/>
            <person name="Koch C."/>
            <person name="Dallery J.-F."/>
            <person name="O'Connell R.J."/>
        </authorList>
    </citation>
    <scope>NUCLEOTIDE SEQUENCE [LARGE SCALE GENOMIC DNA]</scope>
    <source>
        <strain evidence="2">CBS 520.97</strain>
    </source>
</reference>
<keyword evidence="2" id="KW-1185">Reference proteome</keyword>
<dbReference type="AlphaFoldDB" id="A0AAX4HWC7"/>
<proteinExistence type="predicted"/>
<dbReference type="EMBL" id="CP137305">
    <property type="protein sequence ID" value="WQF75181.1"/>
    <property type="molecule type" value="Genomic_DNA"/>
</dbReference>
<evidence type="ECO:0000313" key="2">
    <source>
        <dbReference type="Proteomes" id="UP001322277"/>
    </source>
</evidence>
<sequence length="64" mass="6821">MRVYDCEASNEPPPRYPNIARLLLTSTQAARAVAGDGGVADGRISCGPFCNDFDGRNKSSCRTA</sequence>
<organism evidence="1 2">
    <name type="scientific">Colletotrichum destructivum</name>
    <dbReference type="NCBI Taxonomy" id="34406"/>
    <lineage>
        <taxon>Eukaryota</taxon>
        <taxon>Fungi</taxon>
        <taxon>Dikarya</taxon>
        <taxon>Ascomycota</taxon>
        <taxon>Pezizomycotina</taxon>
        <taxon>Sordariomycetes</taxon>
        <taxon>Hypocreomycetidae</taxon>
        <taxon>Glomerellales</taxon>
        <taxon>Glomerellaceae</taxon>
        <taxon>Colletotrichum</taxon>
        <taxon>Colletotrichum destructivum species complex</taxon>
    </lineage>
</organism>
<evidence type="ECO:0000313" key="1">
    <source>
        <dbReference type="EMBL" id="WQF75181.1"/>
    </source>
</evidence>
<accession>A0AAX4HWC7</accession>
<name>A0AAX4HWC7_9PEZI</name>
<dbReference type="GeneID" id="87936698"/>
<dbReference type="Proteomes" id="UP001322277">
    <property type="component" value="Chromosome 1"/>
</dbReference>
<gene>
    <name evidence="1" type="ORF">CDEST_00195</name>
</gene>